<feature type="region of interest" description="Disordered" evidence="1">
    <location>
        <begin position="103"/>
        <end position="141"/>
    </location>
</feature>
<dbReference type="EMBL" id="BK002190">
    <property type="protein sequence ID" value="DAA03035.1"/>
    <property type="molecule type" value="Genomic_DNA"/>
</dbReference>
<feature type="compositionally biased region" description="Polar residues" evidence="1">
    <location>
        <begin position="106"/>
        <end position="132"/>
    </location>
</feature>
<feature type="region of interest" description="Disordered" evidence="1">
    <location>
        <begin position="1"/>
        <end position="81"/>
    </location>
</feature>
<protein>
    <submittedName>
        <fullName evidence="2">HDC10624</fullName>
    </submittedName>
</protein>
<dbReference type="AlphaFoldDB" id="Q6IL26"/>
<evidence type="ECO:0000313" key="2">
    <source>
        <dbReference type="EMBL" id="DAA03035.1"/>
    </source>
</evidence>
<reference evidence="2" key="1">
    <citation type="journal article" date="2003" name="Genome Biol.">
        <title>An integrated gene annotation and transcriptional profiling approach towards the full gene content of the Drosophila genome.</title>
        <authorList>
            <person name="Hild M."/>
            <person name="Beckmann B."/>
            <person name="Haas S.A."/>
            <person name="Koch B."/>
            <person name="Solovyev V."/>
            <person name="Busold C."/>
            <person name="Fellenberg K."/>
            <person name="Boutros M."/>
            <person name="Vingron M."/>
            <person name="Sauer F."/>
            <person name="Hoheisel J.D."/>
            <person name="Paro R."/>
        </authorList>
    </citation>
    <scope>NUCLEOTIDE SEQUENCE</scope>
</reference>
<name>Q6IL26_DROME</name>
<organism evidence="2">
    <name type="scientific">Drosophila melanogaster</name>
    <name type="common">Fruit fly</name>
    <dbReference type="NCBI Taxonomy" id="7227"/>
    <lineage>
        <taxon>Eukaryota</taxon>
        <taxon>Metazoa</taxon>
        <taxon>Ecdysozoa</taxon>
        <taxon>Arthropoda</taxon>
        <taxon>Hexapoda</taxon>
        <taxon>Insecta</taxon>
        <taxon>Pterygota</taxon>
        <taxon>Neoptera</taxon>
        <taxon>Endopterygota</taxon>
        <taxon>Diptera</taxon>
        <taxon>Brachycera</taxon>
        <taxon>Muscomorpha</taxon>
        <taxon>Ephydroidea</taxon>
        <taxon>Drosophilidae</taxon>
        <taxon>Drosophila</taxon>
        <taxon>Sophophora</taxon>
    </lineage>
</organism>
<feature type="compositionally biased region" description="Polar residues" evidence="1">
    <location>
        <begin position="67"/>
        <end position="79"/>
    </location>
</feature>
<accession>Q6IL26</accession>
<evidence type="ECO:0000256" key="1">
    <source>
        <dbReference type="SAM" id="MobiDB-lite"/>
    </source>
</evidence>
<gene>
    <name evidence="2" type="ORF">HDC10624</name>
</gene>
<proteinExistence type="predicted"/>
<feature type="compositionally biased region" description="Basic and acidic residues" evidence="1">
    <location>
        <begin position="55"/>
        <end position="64"/>
    </location>
</feature>
<sequence>MAEWEGIGKQNSGADSDSESHFGFRESQSAAGTEVLLPDGLKAAEITRSVAPFKRGQEKQRPAVDDATSSSSRWSTGVGQLQVDRCTDARSALEESLACVAHQEHFSTSPPHQLPSSQALELQSQVSPNSSGRQRKTEKNE</sequence>